<gene>
    <name evidence="3" type="ORF">FQA47_022083</name>
</gene>
<feature type="compositionally biased region" description="Low complexity" evidence="1">
    <location>
        <begin position="139"/>
        <end position="153"/>
    </location>
</feature>
<protein>
    <submittedName>
        <fullName evidence="3">Uncharacterized protein</fullName>
    </submittedName>
</protein>
<dbReference type="Proteomes" id="UP000646548">
    <property type="component" value="Unassembled WGS sequence"/>
</dbReference>
<feature type="signal peptide" evidence="2">
    <location>
        <begin position="1"/>
        <end position="25"/>
    </location>
</feature>
<feature type="compositionally biased region" description="Polar residues" evidence="1">
    <location>
        <begin position="112"/>
        <end position="122"/>
    </location>
</feature>
<reference evidence="3" key="1">
    <citation type="journal article" name="BMC Genomics">
        <title>Long-read sequencing and de novo genome assembly of marine medaka (Oryzias melastigma).</title>
        <authorList>
            <person name="Liang P."/>
            <person name="Saqib H.S.A."/>
            <person name="Ni X."/>
            <person name="Shen Y."/>
        </authorList>
    </citation>
    <scope>NUCLEOTIDE SEQUENCE</scope>
    <source>
        <strain evidence="3">Bigg-433</strain>
    </source>
</reference>
<dbReference type="AlphaFoldDB" id="A0A834FN53"/>
<evidence type="ECO:0000313" key="3">
    <source>
        <dbReference type="EMBL" id="KAF6737158.1"/>
    </source>
</evidence>
<sequence length="153" mass="16637">MSPELGWRNTCVQLLLVYIQGPSWAAATHLSRRVDAALKRLLIMGDVDGGDPRRFTSGVSAEVHPAFTHLGPVFSGDQQRLTSLARRSAAFHQRRFGGGPHGVHPPRPGVQRRSTALNQSRPAFSGVSPAAFRRRSTRRSPTSARCSAEISSV</sequence>
<evidence type="ECO:0000256" key="2">
    <source>
        <dbReference type="SAM" id="SignalP"/>
    </source>
</evidence>
<keyword evidence="2" id="KW-0732">Signal</keyword>
<feature type="chain" id="PRO_5032746459" evidence="2">
    <location>
        <begin position="26"/>
        <end position="153"/>
    </location>
</feature>
<evidence type="ECO:0000313" key="4">
    <source>
        <dbReference type="Proteomes" id="UP000646548"/>
    </source>
</evidence>
<proteinExistence type="predicted"/>
<organism evidence="3 4">
    <name type="scientific">Oryzias melastigma</name>
    <name type="common">Marine medaka</name>
    <dbReference type="NCBI Taxonomy" id="30732"/>
    <lineage>
        <taxon>Eukaryota</taxon>
        <taxon>Metazoa</taxon>
        <taxon>Chordata</taxon>
        <taxon>Craniata</taxon>
        <taxon>Vertebrata</taxon>
        <taxon>Euteleostomi</taxon>
        <taxon>Actinopterygii</taxon>
        <taxon>Neopterygii</taxon>
        <taxon>Teleostei</taxon>
        <taxon>Neoteleostei</taxon>
        <taxon>Acanthomorphata</taxon>
        <taxon>Ovalentaria</taxon>
        <taxon>Atherinomorphae</taxon>
        <taxon>Beloniformes</taxon>
        <taxon>Adrianichthyidae</taxon>
        <taxon>Oryziinae</taxon>
        <taxon>Oryzias</taxon>
    </lineage>
</organism>
<name>A0A834FN53_ORYME</name>
<dbReference type="EMBL" id="WKFB01000068">
    <property type="protein sequence ID" value="KAF6737158.1"/>
    <property type="molecule type" value="Genomic_DNA"/>
</dbReference>
<evidence type="ECO:0000256" key="1">
    <source>
        <dbReference type="SAM" id="MobiDB-lite"/>
    </source>
</evidence>
<feature type="region of interest" description="Disordered" evidence="1">
    <location>
        <begin position="94"/>
        <end position="153"/>
    </location>
</feature>
<comment type="caution">
    <text evidence="3">The sequence shown here is derived from an EMBL/GenBank/DDBJ whole genome shotgun (WGS) entry which is preliminary data.</text>
</comment>
<accession>A0A834FN53</accession>